<dbReference type="PROSITE" id="PS51257">
    <property type="entry name" value="PROKAR_LIPOPROTEIN"/>
    <property type="match status" value="1"/>
</dbReference>
<name>A0A1H3M522_9BACT</name>
<organism evidence="1 2">
    <name type="scientific">Hymenobacter psychrophilus</name>
    <dbReference type="NCBI Taxonomy" id="651662"/>
    <lineage>
        <taxon>Bacteria</taxon>
        <taxon>Pseudomonadati</taxon>
        <taxon>Bacteroidota</taxon>
        <taxon>Cytophagia</taxon>
        <taxon>Cytophagales</taxon>
        <taxon>Hymenobacteraceae</taxon>
        <taxon>Hymenobacter</taxon>
    </lineage>
</organism>
<dbReference type="Proteomes" id="UP000199249">
    <property type="component" value="Unassembled WGS sequence"/>
</dbReference>
<dbReference type="EMBL" id="FNOV01000012">
    <property type="protein sequence ID" value="SDY71830.1"/>
    <property type="molecule type" value="Genomic_DNA"/>
</dbReference>
<reference evidence="2" key="1">
    <citation type="submission" date="2016-10" db="EMBL/GenBank/DDBJ databases">
        <authorList>
            <person name="Varghese N."/>
            <person name="Submissions S."/>
        </authorList>
    </citation>
    <scope>NUCLEOTIDE SEQUENCE [LARGE SCALE GENOMIC DNA]</scope>
    <source>
        <strain evidence="2">CGMCC 1.8975</strain>
    </source>
</reference>
<accession>A0A1H3M522</accession>
<sequence>MHKPILATICLAICALSACKKDENMVIGDENQTLVFGSFFGECEGEKCVEVYLVDSQMKRLAENTTDAYPRSSAPVNGSFTELSAAQYEQVKDLPALFPSELLTEQTNVIGAPDAADQGGYYVEVTRGGVRRHWLIDTDKKSIPAYLRPFVDSLSVRLKRLP</sequence>
<dbReference type="AlphaFoldDB" id="A0A1H3M522"/>
<evidence type="ECO:0000313" key="2">
    <source>
        <dbReference type="Proteomes" id="UP000199249"/>
    </source>
</evidence>
<evidence type="ECO:0008006" key="3">
    <source>
        <dbReference type="Google" id="ProtNLM"/>
    </source>
</evidence>
<evidence type="ECO:0000313" key="1">
    <source>
        <dbReference type="EMBL" id="SDY71830.1"/>
    </source>
</evidence>
<protein>
    <recommendedName>
        <fullName evidence="3">Lipoprotein</fullName>
    </recommendedName>
</protein>
<gene>
    <name evidence="1" type="ORF">SAMN04488069_11256</name>
</gene>
<proteinExistence type="predicted"/>
<keyword evidence="2" id="KW-1185">Reference proteome</keyword>